<feature type="transmembrane region" description="Helical" evidence="2">
    <location>
        <begin position="265"/>
        <end position="287"/>
    </location>
</feature>
<feature type="region of interest" description="Disordered" evidence="1">
    <location>
        <begin position="422"/>
        <end position="442"/>
    </location>
</feature>
<feature type="compositionally biased region" description="Polar residues" evidence="1">
    <location>
        <begin position="371"/>
        <end position="397"/>
    </location>
</feature>
<dbReference type="InParanoid" id="A0A7C8IKG8"/>
<name>A0A7C8IKG8_9PEZI</name>
<evidence type="ECO:0000256" key="1">
    <source>
        <dbReference type="SAM" id="MobiDB-lite"/>
    </source>
</evidence>
<evidence type="ECO:0000256" key="2">
    <source>
        <dbReference type="SAM" id="Phobius"/>
    </source>
</evidence>
<accession>A0A7C8IKG8</accession>
<dbReference type="AlphaFoldDB" id="A0A7C8IKG8"/>
<sequence length="442" mass="46255">MSRLLATATLATAVRALAFDGKPARATNAVVPDATFNLAEITEAPKIRELMRRAEGEQTILFGPDNTCGYVSGRAGAPITCNTAYTCAFIYDDSYGRGGCYSDNDYGIRDTCLDYQQVYSTSLCDNGCLQDTFTLKCTETTAPYCGTLTWFSGIVDYLCADRPVSTPQQLLTTYIGESDGRSFQTLTYTSTESGSDGSSIFNTVTGDDSFTIPSSSSRAASSTGFSGGNGGNSGSSGSNGGSDNSNSNGGDEPVTKSSSTPIGPIVGGVVGGVGGLALIGLGIFFIIRHNNKKKKNNNGPLNPGQPMQQTPVPGGMGPPPGAPGYPPQAYAQQPYQQQPVSPQGFYPQQEQKPAGFVTLSPTGVPDRHDSTSPVSQFSEARHSVQPQSPTSTLNTNWGPQPGQQAPPNVAVAVPATVHEAGGNVVGQRDYNSNHHGQFHEMA</sequence>
<feature type="chain" id="PRO_5028900014" evidence="3">
    <location>
        <begin position="17"/>
        <end position="442"/>
    </location>
</feature>
<dbReference type="EMBL" id="WUBL01000101">
    <property type="protein sequence ID" value="KAF2965929.1"/>
    <property type="molecule type" value="Genomic_DNA"/>
</dbReference>
<feature type="compositionally biased region" description="Low complexity" evidence="1">
    <location>
        <begin position="304"/>
        <end position="313"/>
    </location>
</feature>
<comment type="caution">
    <text evidence="4">The sequence shown here is derived from an EMBL/GenBank/DDBJ whole genome shotgun (WGS) entry which is preliminary data.</text>
</comment>
<dbReference type="Proteomes" id="UP000481858">
    <property type="component" value="Unassembled WGS sequence"/>
</dbReference>
<evidence type="ECO:0000256" key="3">
    <source>
        <dbReference type="SAM" id="SignalP"/>
    </source>
</evidence>
<reference evidence="4 5" key="1">
    <citation type="submission" date="2019-12" db="EMBL/GenBank/DDBJ databases">
        <title>Draft genome sequence of the ascomycete Xylaria multiplex DSM 110363.</title>
        <authorList>
            <person name="Buettner E."/>
            <person name="Kellner H."/>
        </authorList>
    </citation>
    <scope>NUCLEOTIDE SEQUENCE [LARGE SCALE GENOMIC DNA]</scope>
    <source>
        <strain evidence="4 5">DSM 110363</strain>
    </source>
</reference>
<feature type="compositionally biased region" description="Gly residues" evidence="1">
    <location>
        <begin position="225"/>
        <end position="240"/>
    </location>
</feature>
<keyword evidence="5" id="KW-1185">Reference proteome</keyword>
<keyword evidence="2" id="KW-1133">Transmembrane helix</keyword>
<feature type="compositionally biased region" description="Low complexity" evidence="1">
    <location>
        <begin position="327"/>
        <end position="344"/>
    </location>
</feature>
<feature type="compositionally biased region" description="Low complexity" evidence="1">
    <location>
        <begin position="241"/>
        <end position="250"/>
    </location>
</feature>
<evidence type="ECO:0000313" key="4">
    <source>
        <dbReference type="EMBL" id="KAF2965929.1"/>
    </source>
</evidence>
<organism evidence="4 5">
    <name type="scientific">Xylaria multiplex</name>
    <dbReference type="NCBI Taxonomy" id="323545"/>
    <lineage>
        <taxon>Eukaryota</taxon>
        <taxon>Fungi</taxon>
        <taxon>Dikarya</taxon>
        <taxon>Ascomycota</taxon>
        <taxon>Pezizomycotina</taxon>
        <taxon>Sordariomycetes</taxon>
        <taxon>Xylariomycetidae</taxon>
        <taxon>Xylariales</taxon>
        <taxon>Xylariaceae</taxon>
        <taxon>Xylaria</taxon>
    </lineage>
</organism>
<keyword evidence="2" id="KW-0472">Membrane</keyword>
<evidence type="ECO:0000313" key="5">
    <source>
        <dbReference type="Proteomes" id="UP000481858"/>
    </source>
</evidence>
<dbReference type="OrthoDB" id="5347452at2759"/>
<feature type="region of interest" description="Disordered" evidence="1">
    <location>
        <begin position="295"/>
        <end position="408"/>
    </location>
</feature>
<gene>
    <name evidence="4" type="ORF">GQX73_g7620</name>
</gene>
<proteinExistence type="predicted"/>
<feature type="compositionally biased region" description="Low complexity" evidence="1">
    <location>
        <begin position="398"/>
        <end position="408"/>
    </location>
</feature>
<keyword evidence="2" id="KW-0812">Transmembrane</keyword>
<feature type="region of interest" description="Disordered" evidence="1">
    <location>
        <begin position="212"/>
        <end position="261"/>
    </location>
</feature>
<feature type="compositionally biased region" description="Pro residues" evidence="1">
    <location>
        <begin position="316"/>
        <end position="326"/>
    </location>
</feature>
<feature type="compositionally biased region" description="Low complexity" evidence="1">
    <location>
        <begin position="212"/>
        <end position="224"/>
    </location>
</feature>
<feature type="signal peptide" evidence="3">
    <location>
        <begin position="1"/>
        <end position="16"/>
    </location>
</feature>
<keyword evidence="3" id="KW-0732">Signal</keyword>
<protein>
    <submittedName>
        <fullName evidence="4">Uncharacterized protein</fullName>
    </submittedName>
</protein>